<dbReference type="EMBL" id="BPLQ01008345">
    <property type="protein sequence ID" value="GIY36708.1"/>
    <property type="molecule type" value="Genomic_DNA"/>
</dbReference>
<sequence length="134" mass="14982">MEPPASEKVPKIKDPRLDTSREGISHHAPCPNRFWKHRITSQSSPGPRCFPRYSSLAVTDFISLNINRRLQPVGSKCKAESKQVTGSGALRCAFDVRLAGFLLNIASYAALSSQCNDAHWQPAGKRKAFLNRWF</sequence>
<keyword evidence="3" id="KW-1185">Reference proteome</keyword>
<dbReference type="AlphaFoldDB" id="A0AAV4SYM3"/>
<evidence type="ECO:0000313" key="3">
    <source>
        <dbReference type="Proteomes" id="UP001054837"/>
    </source>
</evidence>
<evidence type="ECO:0000256" key="1">
    <source>
        <dbReference type="SAM" id="MobiDB-lite"/>
    </source>
</evidence>
<organism evidence="2 3">
    <name type="scientific">Caerostris darwini</name>
    <dbReference type="NCBI Taxonomy" id="1538125"/>
    <lineage>
        <taxon>Eukaryota</taxon>
        <taxon>Metazoa</taxon>
        <taxon>Ecdysozoa</taxon>
        <taxon>Arthropoda</taxon>
        <taxon>Chelicerata</taxon>
        <taxon>Arachnida</taxon>
        <taxon>Araneae</taxon>
        <taxon>Araneomorphae</taxon>
        <taxon>Entelegynae</taxon>
        <taxon>Araneoidea</taxon>
        <taxon>Araneidae</taxon>
        <taxon>Caerostris</taxon>
    </lineage>
</organism>
<proteinExistence type="predicted"/>
<feature type="compositionally biased region" description="Basic and acidic residues" evidence="1">
    <location>
        <begin position="8"/>
        <end position="23"/>
    </location>
</feature>
<accession>A0AAV4SYM3</accession>
<comment type="caution">
    <text evidence="2">The sequence shown here is derived from an EMBL/GenBank/DDBJ whole genome shotgun (WGS) entry which is preliminary data.</text>
</comment>
<protein>
    <submittedName>
        <fullName evidence="2">Uncharacterized protein</fullName>
    </submittedName>
</protein>
<dbReference type="Proteomes" id="UP001054837">
    <property type="component" value="Unassembled WGS sequence"/>
</dbReference>
<evidence type="ECO:0000313" key="2">
    <source>
        <dbReference type="EMBL" id="GIY36708.1"/>
    </source>
</evidence>
<name>A0AAV4SYM3_9ARAC</name>
<reference evidence="2 3" key="1">
    <citation type="submission" date="2021-06" db="EMBL/GenBank/DDBJ databases">
        <title>Caerostris darwini draft genome.</title>
        <authorList>
            <person name="Kono N."/>
            <person name="Arakawa K."/>
        </authorList>
    </citation>
    <scope>NUCLEOTIDE SEQUENCE [LARGE SCALE GENOMIC DNA]</scope>
</reference>
<gene>
    <name evidence="2" type="ORF">CDAR_275151</name>
</gene>
<feature type="region of interest" description="Disordered" evidence="1">
    <location>
        <begin position="1"/>
        <end position="23"/>
    </location>
</feature>